<feature type="region of interest" description="Disordered" evidence="6">
    <location>
        <begin position="60"/>
        <end position="93"/>
    </location>
</feature>
<evidence type="ECO:0000313" key="8">
    <source>
        <dbReference type="Proteomes" id="UP000504604"/>
    </source>
</evidence>
<dbReference type="Pfam" id="PF05633">
    <property type="entry name" value="ROH1-like"/>
    <property type="match status" value="1"/>
</dbReference>
<dbReference type="InParanoid" id="A0A6I9T9C9"/>
<dbReference type="GO" id="GO:0016020">
    <property type="term" value="C:membrane"/>
    <property type="evidence" value="ECO:0007669"/>
    <property type="project" value="UniProtKB-SubCell"/>
</dbReference>
<gene>
    <name evidence="9" type="primary">LOC105164058</name>
</gene>
<reference evidence="9" key="1">
    <citation type="submission" date="2025-08" db="UniProtKB">
        <authorList>
            <consortium name="RefSeq"/>
        </authorList>
    </citation>
    <scope>IDENTIFICATION</scope>
</reference>
<keyword evidence="8" id="KW-1185">Reference proteome</keyword>
<dbReference type="AlphaFoldDB" id="A0A6I9T9C9"/>
<organism evidence="8 9">
    <name type="scientific">Sesamum indicum</name>
    <name type="common">Oriental sesame</name>
    <name type="synonym">Sesamum orientale</name>
    <dbReference type="NCBI Taxonomy" id="4182"/>
    <lineage>
        <taxon>Eukaryota</taxon>
        <taxon>Viridiplantae</taxon>
        <taxon>Streptophyta</taxon>
        <taxon>Embryophyta</taxon>
        <taxon>Tracheophyta</taxon>
        <taxon>Spermatophyta</taxon>
        <taxon>Magnoliopsida</taxon>
        <taxon>eudicotyledons</taxon>
        <taxon>Gunneridae</taxon>
        <taxon>Pentapetalae</taxon>
        <taxon>asterids</taxon>
        <taxon>lamiids</taxon>
        <taxon>Lamiales</taxon>
        <taxon>Pedaliaceae</taxon>
        <taxon>Sesamum</taxon>
    </lineage>
</organism>
<feature type="compositionally biased region" description="Low complexity" evidence="6">
    <location>
        <begin position="60"/>
        <end position="86"/>
    </location>
</feature>
<evidence type="ECO:0000256" key="5">
    <source>
        <dbReference type="ARBA" id="ARBA00035114"/>
    </source>
</evidence>
<dbReference type="KEGG" id="sind:105164058"/>
<comment type="similarity">
    <text evidence="5">Belongs to the ROH1 family.</text>
</comment>
<name>A0A6I9T9C9_SESIN</name>
<evidence type="ECO:0000256" key="2">
    <source>
        <dbReference type="ARBA" id="ARBA00022692"/>
    </source>
</evidence>
<dbReference type="FunCoup" id="A0A6I9T9C9">
    <property type="interactions" value="156"/>
</dbReference>
<keyword evidence="3 7" id="KW-1133">Transmembrane helix</keyword>
<comment type="subcellular location">
    <subcellularLocation>
        <location evidence="1">Membrane</location>
        <topology evidence="1">Single-pass membrane protein</topology>
    </subcellularLocation>
</comment>
<sequence length="434" mass="48379">MPATDNQGSFLNRISIRRNQFIPIESSNDQEQENLELFQRHVADRFADLLYIHSSTTTTAVTNSNSNDHSSATAAATATTDSPSATHDTHTHPPLPPQLLSISWFRNLLDTYLCCEAEFKAILVSGRDPSQFSRPPLDRLIPDFLERSIKALDICNAVTHGVDLVQHWQKLAQIALTALNQTPLGEGQVRRARKALNTLLTSMVFDDKENANNNLHGRWTERTRSFGRRVGGGGGNNKDRTAGNFRSLSWSVAKSWSASKQIQTMSANLAAPRGGESTALPVYIMNTIVVFVMWALVAAIPCQDRNGLATHFQVPRNLAWAQPIIGLQEKIGEDWKKKEKKGTAGLLEELQRMEKVAHSLVEFADTFVFPMEEEKEAELASQVAELAEICQKMEEGLGPLQQQVREVFHRIVRSRAEVLDVLDQITKMSAPVPY</sequence>
<dbReference type="Proteomes" id="UP000504604">
    <property type="component" value="Linkage group LG6"/>
</dbReference>
<evidence type="ECO:0000256" key="3">
    <source>
        <dbReference type="ARBA" id="ARBA00022989"/>
    </source>
</evidence>
<keyword evidence="4 7" id="KW-0472">Membrane</keyword>
<dbReference type="RefSeq" id="XP_011080910.1">
    <property type="nucleotide sequence ID" value="XM_011082608.2"/>
</dbReference>
<dbReference type="Gramene" id="SIN_1015502.t">
    <property type="protein sequence ID" value="SIN_1015502.t.cds1"/>
    <property type="gene ID" value="SIN_1015502"/>
</dbReference>
<dbReference type="GeneID" id="105164058"/>
<protein>
    <submittedName>
        <fullName evidence="9">Uncharacterized protein LOC105164058</fullName>
    </submittedName>
</protein>
<keyword evidence="2 7" id="KW-0812">Transmembrane</keyword>
<evidence type="ECO:0000256" key="1">
    <source>
        <dbReference type="ARBA" id="ARBA00004167"/>
    </source>
</evidence>
<accession>A0A6I9T9C9</accession>
<dbReference type="PANTHER" id="PTHR31509">
    <property type="entry name" value="BPS1-LIKE PROTEIN"/>
    <property type="match status" value="1"/>
</dbReference>
<dbReference type="OrthoDB" id="1878996at2759"/>
<evidence type="ECO:0000256" key="7">
    <source>
        <dbReference type="SAM" id="Phobius"/>
    </source>
</evidence>
<dbReference type="InterPro" id="IPR008511">
    <property type="entry name" value="ROH1-like"/>
</dbReference>
<evidence type="ECO:0000256" key="6">
    <source>
        <dbReference type="SAM" id="MobiDB-lite"/>
    </source>
</evidence>
<proteinExistence type="inferred from homology"/>
<evidence type="ECO:0000313" key="9">
    <source>
        <dbReference type="RefSeq" id="XP_011080910.1"/>
    </source>
</evidence>
<feature type="transmembrane region" description="Helical" evidence="7">
    <location>
        <begin position="280"/>
        <end position="300"/>
    </location>
</feature>
<evidence type="ECO:0000256" key="4">
    <source>
        <dbReference type="ARBA" id="ARBA00023136"/>
    </source>
</evidence>